<dbReference type="Pfam" id="PF13439">
    <property type="entry name" value="Glyco_transf_4"/>
    <property type="match status" value="1"/>
</dbReference>
<dbReference type="InterPro" id="IPR001296">
    <property type="entry name" value="Glyco_trans_1"/>
</dbReference>
<dbReference type="Gene3D" id="3.40.50.2000">
    <property type="entry name" value="Glycogen Phosphorylase B"/>
    <property type="match status" value="2"/>
</dbReference>
<dbReference type="InterPro" id="IPR028098">
    <property type="entry name" value="Glyco_trans_4-like_N"/>
</dbReference>
<evidence type="ECO:0000259" key="2">
    <source>
        <dbReference type="Pfam" id="PF13439"/>
    </source>
</evidence>
<protein>
    <submittedName>
        <fullName evidence="3">Glycosyltransferase family 4 protein</fullName>
    </submittedName>
</protein>
<gene>
    <name evidence="3" type="ORF">NC998_22220</name>
</gene>
<evidence type="ECO:0000313" key="4">
    <source>
        <dbReference type="Proteomes" id="UP001464891"/>
    </source>
</evidence>
<reference evidence="3 4" key="1">
    <citation type="submission" date="2022-04" db="EMBL/GenBank/DDBJ databases">
        <title>Positive selection, recombination, and allopatry shape intraspecific diversity of widespread and dominant cyanobacteria.</title>
        <authorList>
            <person name="Wei J."/>
            <person name="Shu W."/>
            <person name="Hu C."/>
        </authorList>
    </citation>
    <scope>NUCLEOTIDE SEQUENCE [LARGE SCALE GENOMIC DNA]</scope>
    <source>
        <strain evidence="3 4">GB2-A4</strain>
    </source>
</reference>
<dbReference type="Proteomes" id="UP001464891">
    <property type="component" value="Unassembled WGS sequence"/>
</dbReference>
<dbReference type="PANTHER" id="PTHR12526">
    <property type="entry name" value="GLYCOSYLTRANSFERASE"/>
    <property type="match status" value="1"/>
</dbReference>
<dbReference type="EMBL" id="JAMPKM010000017">
    <property type="protein sequence ID" value="MEP0819821.1"/>
    <property type="molecule type" value="Genomic_DNA"/>
</dbReference>
<dbReference type="CDD" id="cd03825">
    <property type="entry name" value="GT4_WcaC-like"/>
    <property type="match status" value="1"/>
</dbReference>
<dbReference type="Pfam" id="PF00534">
    <property type="entry name" value="Glycos_transf_1"/>
    <property type="match status" value="1"/>
</dbReference>
<evidence type="ECO:0000259" key="1">
    <source>
        <dbReference type="Pfam" id="PF00534"/>
    </source>
</evidence>
<proteinExistence type="predicted"/>
<dbReference type="PANTHER" id="PTHR12526:SF635">
    <property type="entry name" value="GLYCOSYL TRANSFERASE GROUP 1"/>
    <property type="match status" value="1"/>
</dbReference>
<name>A0ABV0JDF9_9CYAN</name>
<evidence type="ECO:0000313" key="3">
    <source>
        <dbReference type="EMBL" id="MEP0819821.1"/>
    </source>
</evidence>
<keyword evidence="4" id="KW-1185">Reference proteome</keyword>
<dbReference type="RefSeq" id="WP_190432773.1">
    <property type="nucleotide sequence ID" value="NZ_JAMPKM010000017.1"/>
</dbReference>
<accession>A0ABV0JDF9</accession>
<feature type="domain" description="Glycosyl transferase family 1" evidence="1">
    <location>
        <begin position="241"/>
        <end position="378"/>
    </location>
</feature>
<sequence length="406" mass="45403">MNILHINQSDIVGGAAIAGYRLHQGLLAQGVHSRLLVDVAKTSGAEVATISRRRYAESVTSRFAWRLGLNYINITNSFGIPEHSFYQEADIINFHNLHGDYFNYLALPKLTKHKFAVLTLHDMWSFTGRCVYSYNCDRWKIGCGQCPDLSIMPEVKTDSSRLEWWLKNWIYGVSNLVIVSPSKWLAEQISSSMLARFPIHYIPHGIDIETYQPLDPIQCRTVLGIPLDKKVLMLGAQNLQDPRKGAKLLLESLQNLPAQVKATTVLLTLGDGGEIISSLVDIPTFNLGYISGDRIKAVAYSAADIFVFPSQADIFGLVLQESMACGTPLVSFKVGGIPDLVRPGQTGYLAEPNNVEDFCNGIIQLLEDKALRDYMSQKCRAIALQEYSLELQAKRYIELYEKILDN</sequence>
<organism evidence="3 4">
    <name type="scientific">Trichocoleus desertorum GB2-A4</name>
    <dbReference type="NCBI Taxonomy" id="2933944"/>
    <lineage>
        <taxon>Bacteria</taxon>
        <taxon>Bacillati</taxon>
        <taxon>Cyanobacteriota</taxon>
        <taxon>Cyanophyceae</taxon>
        <taxon>Leptolyngbyales</taxon>
        <taxon>Trichocoleusaceae</taxon>
        <taxon>Trichocoleus</taxon>
    </lineage>
</organism>
<feature type="domain" description="Glycosyltransferase subfamily 4-like N-terminal" evidence="2">
    <location>
        <begin position="12"/>
        <end position="209"/>
    </location>
</feature>
<dbReference type="SUPFAM" id="SSF53756">
    <property type="entry name" value="UDP-Glycosyltransferase/glycogen phosphorylase"/>
    <property type="match status" value="1"/>
</dbReference>
<comment type="caution">
    <text evidence="3">The sequence shown here is derived from an EMBL/GenBank/DDBJ whole genome shotgun (WGS) entry which is preliminary data.</text>
</comment>